<accession>A0A6D2KVN2</accession>
<feature type="region of interest" description="Disordered" evidence="1">
    <location>
        <begin position="122"/>
        <end position="143"/>
    </location>
</feature>
<dbReference type="AlphaFoldDB" id="A0A6D2KVN2"/>
<dbReference type="PANTHER" id="PTHR11439:SF521">
    <property type="entry name" value="RNA-DIRECTED DNA POLYMERASE"/>
    <property type="match status" value="1"/>
</dbReference>
<evidence type="ECO:0000313" key="4">
    <source>
        <dbReference type="Proteomes" id="UP000467841"/>
    </source>
</evidence>
<comment type="caution">
    <text evidence="3">The sequence shown here is derived from an EMBL/GenBank/DDBJ whole genome shotgun (WGS) entry which is preliminary data.</text>
</comment>
<reference evidence="3" key="1">
    <citation type="submission" date="2020-01" db="EMBL/GenBank/DDBJ databases">
        <authorList>
            <person name="Mishra B."/>
        </authorList>
    </citation>
    <scope>NUCLEOTIDE SEQUENCE [LARGE SCALE GENOMIC DNA]</scope>
</reference>
<evidence type="ECO:0000256" key="1">
    <source>
        <dbReference type="SAM" id="MobiDB-lite"/>
    </source>
</evidence>
<keyword evidence="4" id="KW-1185">Reference proteome</keyword>
<gene>
    <name evidence="3" type="ORF">MERR_LOCUS44517</name>
</gene>
<name>A0A6D2KVN2_9BRAS</name>
<dbReference type="PANTHER" id="PTHR11439">
    <property type="entry name" value="GAG-POL-RELATED RETROTRANSPOSON"/>
    <property type="match status" value="1"/>
</dbReference>
<proteinExistence type="predicted"/>
<dbReference type="InterPro" id="IPR013103">
    <property type="entry name" value="RVT_2"/>
</dbReference>
<organism evidence="3 4">
    <name type="scientific">Microthlaspi erraticum</name>
    <dbReference type="NCBI Taxonomy" id="1685480"/>
    <lineage>
        <taxon>Eukaryota</taxon>
        <taxon>Viridiplantae</taxon>
        <taxon>Streptophyta</taxon>
        <taxon>Embryophyta</taxon>
        <taxon>Tracheophyta</taxon>
        <taxon>Spermatophyta</taxon>
        <taxon>Magnoliopsida</taxon>
        <taxon>eudicotyledons</taxon>
        <taxon>Gunneridae</taxon>
        <taxon>Pentapetalae</taxon>
        <taxon>rosids</taxon>
        <taxon>malvids</taxon>
        <taxon>Brassicales</taxon>
        <taxon>Brassicaceae</taxon>
        <taxon>Coluteocarpeae</taxon>
        <taxon>Microthlaspi</taxon>
    </lineage>
</organism>
<evidence type="ECO:0000259" key="2">
    <source>
        <dbReference type="Pfam" id="PF07727"/>
    </source>
</evidence>
<feature type="domain" description="Reverse transcriptase Ty1/copia-type" evidence="2">
    <location>
        <begin position="1"/>
        <end position="72"/>
    </location>
</feature>
<sequence length="179" mass="19758">MLIMGSNKDIIQQTKNMLKSQFDMKDMGLADVILGIKITRTSEGITLSQEHYAEKILERFKKYSNGTAKTPVDTQLHLTKNSGEGVSQVEYARIIGSLMYLTNCTRPDLAHAVNVLSRYTSNPGRDVKRANPHPNGPTRRGFTLSADQAGRTAAGRGLQKLGPNPHRLVLVVMRVSPRA</sequence>
<dbReference type="Proteomes" id="UP000467841">
    <property type="component" value="Unassembled WGS sequence"/>
</dbReference>
<dbReference type="Pfam" id="PF07727">
    <property type="entry name" value="RVT_2"/>
    <property type="match status" value="1"/>
</dbReference>
<dbReference type="EMBL" id="CACVBM020001684">
    <property type="protein sequence ID" value="CAA7057281.1"/>
    <property type="molecule type" value="Genomic_DNA"/>
</dbReference>
<dbReference type="OrthoDB" id="1645289at2759"/>
<evidence type="ECO:0000313" key="3">
    <source>
        <dbReference type="EMBL" id="CAA7057281.1"/>
    </source>
</evidence>
<protein>
    <recommendedName>
        <fullName evidence="2">Reverse transcriptase Ty1/copia-type domain-containing protein</fullName>
    </recommendedName>
</protein>